<sequence length="581" mass="60092">MDAASGVRVVNSCEASIRGIKSRDEAGLEEKESPDRFWNLGFSEHVFPRSPHPRGALDTVTVTVTDTVTRCPSAGLRFYPRAEATVTECALSCYTTVSQCTSTQYIGTSSGIELPTGSSVILSESETVTNAISLPTVPIPSTSIFANTSVSYTSTPETSSIISQPEVSIGSSALAGGASLSEGESTVYGYSTSTAALEMTSEIVTNLETMPTFAPSVDSSALAPGTTQFPQGEESTTLSGGTTEQVSESSPLGTESAPGEGSSTETYVSQKGTSAAVTEDTGDSTVPEGVSTTTLKSVITSQVTLTESISTVYTASTEASTSERNTEVVETSSSAGGASTETGQSPASTEDVNSQVSIPTAESTAARVSTLTTEAELSSTTSCTSTKHTHIYDNNTIIHSTADQSVDSSALAGSFTSASSLASEYTSATSEVIEQTTAPEVETSEGQAGVSTSEYLESTTETAAGVQTTLPTEFIPIESTASQTDSELTTPSQPIETPIPSAESTGPQGYDFGPSSNDGWPTASFASTADAATGFTTLLTTSKATEASSTTTGVKEPKYEPPAYEPPSYRETAYVRKRWKF</sequence>
<dbReference type="AlphaFoldDB" id="A0A8H4SUE9"/>
<feature type="compositionally biased region" description="Low complexity" evidence="1">
    <location>
        <begin position="540"/>
        <end position="552"/>
    </location>
</feature>
<feature type="region of interest" description="Disordered" evidence="1">
    <location>
        <begin position="481"/>
        <end position="522"/>
    </location>
</feature>
<proteinExistence type="predicted"/>
<dbReference type="EMBL" id="JABFAI010000357">
    <property type="protein sequence ID" value="KAF4945749.1"/>
    <property type="molecule type" value="Genomic_DNA"/>
</dbReference>
<feature type="compositionally biased region" description="Low complexity" evidence="1">
    <location>
        <begin position="232"/>
        <end position="244"/>
    </location>
</feature>
<organism evidence="2 3">
    <name type="scientific">Fusarium gaditjirri</name>
    <dbReference type="NCBI Taxonomy" id="282569"/>
    <lineage>
        <taxon>Eukaryota</taxon>
        <taxon>Fungi</taxon>
        <taxon>Dikarya</taxon>
        <taxon>Ascomycota</taxon>
        <taxon>Pezizomycotina</taxon>
        <taxon>Sordariomycetes</taxon>
        <taxon>Hypocreomycetidae</taxon>
        <taxon>Hypocreales</taxon>
        <taxon>Nectriaceae</taxon>
        <taxon>Fusarium</taxon>
        <taxon>Fusarium nisikadoi species complex</taxon>
    </lineage>
</organism>
<gene>
    <name evidence="2" type="ORF">FGADI_11681</name>
</gene>
<accession>A0A8H4SUE9</accession>
<name>A0A8H4SUE9_9HYPO</name>
<feature type="region of interest" description="Disordered" evidence="1">
    <location>
        <begin position="540"/>
        <end position="568"/>
    </location>
</feature>
<reference evidence="2" key="1">
    <citation type="journal article" date="2020" name="BMC Genomics">
        <title>Correction to: Identification and distribution of gene clusters required for synthesis of sphingolipid metabolism inhibitors in diverse species of the filamentous fungus Fusarium.</title>
        <authorList>
            <person name="Kim H.S."/>
            <person name="Lohmar J.M."/>
            <person name="Busman M."/>
            <person name="Brown D.W."/>
            <person name="Naumann T.A."/>
            <person name="Divon H.H."/>
            <person name="Lysoe E."/>
            <person name="Uhlig S."/>
            <person name="Proctor R.H."/>
        </authorList>
    </citation>
    <scope>NUCLEOTIDE SEQUENCE</scope>
    <source>
        <strain evidence="2">NRRL 45417</strain>
    </source>
</reference>
<comment type="caution">
    <text evidence="2">The sequence shown here is derived from an EMBL/GenBank/DDBJ whole genome shotgun (WGS) entry which is preliminary data.</text>
</comment>
<evidence type="ECO:0000313" key="3">
    <source>
        <dbReference type="Proteomes" id="UP000604273"/>
    </source>
</evidence>
<evidence type="ECO:0000313" key="2">
    <source>
        <dbReference type="EMBL" id="KAF4945749.1"/>
    </source>
</evidence>
<protein>
    <submittedName>
        <fullName evidence="2">Uncharacterized protein</fullName>
    </submittedName>
</protein>
<reference evidence="2" key="2">
    <citation type="submission" date="2020-05" db="EMBL/GenBank/DDBJ databases">
        <authorList>
            <person name="Kim H.-S."/>
            <person name="Proctor R.H."/>
            <person name="Brown D.W."/>
        </authorList>
    </citation>
    <scope>NUCLEOTIDE SEQUENCE</scope>
    <source>
        <strain evidence="2">NRRL 45417</strain>
    </source>
</reference>
<evidence type="ECO:0000256" key="1">
    <source>
        <dbReference type="SAM" id="MobiDB-lite"/>
    </source>
</evidence>
<feature type="region of interest" description="Disordered" evidence="1">
    <location>
        <begin position="316"/>
        <end position="363"/>
    </location>
</feature>
<feature type="compositionally biased region" description="Polar residues" evidence="1">
    <location>
        <begin position="344"/>
        <end position="363"/>
    </location>
</feature>
<dbReference type="OrthoDB" id="5106710at2759"/>
<dbReference type="Proteomes" id="UP000604273">
    <property type="component" value="Unassembled WGS sequence"/>
</dbReference>
<feature type="region of interest" description="Disordered" evidence="1">
    <location>
        <begin position="215"/>
        <end position="289"/>
    </location>
</feature>
<feature type="compositionally biased region" description="Polar residues" evidence="1">
    <location>
        <begin position="261"/>
        <end position="276"/>
    </location>
</feature>
<keyword evidence="3" id="KW-1185">Reference proteome</keyword>
<feature type="compositionally biased region" description="Polar residues" evidence="1">
    <location>
        <begin position="481"/>
        <end position="495"/>
    </location>
</feature>
<feature type="compositionally biased region" description="Low complexity" evidence="1">
    <location>
        <begin position="330"/>
        <end position="343"/>
    </location>
</feature>